<feature type="domain" description="TonB-dependent receptor plug" evidence="2">
    <location>
        <begin position="31"/>
        <end position="144"/>
    </location>
</feature>
<accession>A0A9X1QNK5</accession>
<dbReference type="RefSeq" id="WP_235068730.1">
    <property type="nucleotide sequence ID" value="NZ_JAKFGM010000008.1"/>
</dbReference>
<comment type="caution">
    <text evidence="3">The sequence shown here is derived from an EMBL/GenBank/DDBJ whole genome shotgun (WGS) entry which is preliminary data.</text>
</comment>
<keyword evidence="4" id="KW-1185">Reference proteome</keyword>
<dbReference type="Proteomes" id="UP001139410">
    <property type="component" value="Unassembled WGS sequence"/>
</dbReference>
<organism evidence="3 4">
    <name type="scientific">Sphingomonas cremea</name>
    <dbReference type="NCBI Taxonomy" id="2904799"/>
    <lineage>
        <taxon>Bacteria</taxon>
        <taxon>Pseudomonadati</taxon>
        <taxon>Pseudomonadota</taxon>
        <taxon>Alphaproteobacteria</taxon>
        <taxon>Sphingomonadales</taxon>
        <taxon>Sphingomonadaceae</taxon>
        <taxon>Sphingomonas</taxon>
    </lineage>
</organism>
<dbReference type="AlphaFoldDB" id="A0A9X1QNK5"/>
<proteinExistence type="inferred from homology"/>
<evidence type="ECO:0000313" key="3">
    <source>
        <dbReference type="EMBL" id="MCF2516006.1"/>
    </source>
</evidence>
<keyword evidence="3" id="KW-0675">Receptor</keyword>
<dbReference type="EMBL" id="JAKFGM010000008">
    <property type="protein sequence ID" value="MCF2516006.1"/>
    <property type="molecule type" value="Genomic_DNA"/>
</dbReference>
<evidence type="ECO:0000256" key="1">
    <source>
        <dbReference type="PROSITE-ProRule" id="PRU01360"/>
    </source>
</evidence>
<dbReference type="PROSITE" id="PS52016">
    <property type="entry name" value="TONB_DEPENDENT_REC_3"/>
    <property type="match status" value="1"/>
</dbReference>
<dbReference type="Gene3D" id="2.170.130.10">
    <property type="entry name" value="TonB-dependent receptor, plug domain"/>
    <property type="match status" value="1"/>
</dbReference>
<keyword evidence="1" id="KW-0812">Transmembrane</keyword>
<sequence>MEPTPTEAATPADEGTRDIVVTGTRIPSANLESAAPVTVVSSQDFKLQGTSRVEDLLNSLPSVGASQASGVSNGASGTAEVDLRYLGSKRTLTLINGRRMVPGDPNSTTQAADLNFIPSSLIKRAEVLTGGASSVYGADAVAGVVNFIMDDDFTGIRFDGQYSFYQHNNNNLSLHANCFNRQANAGCAAAGDEQTMNSILRGRGYTAPQGSVADGGAFDGTLSIGVKFDDDRGHAVAYFGYRNVNPVLQGRRNYSACVIQESARSANGFFPTVFGPRNVRCGGSATNNPGNALIFVSTSTVNEAGDPITIVTSTAGALGPGTIGGAGSTGTYNFAPLNYFQRPDERYTGGVFADYEISPAIKPYLEFMFMDDHTLAQIAPSGDFGNTFTINCDNPLLGGSP</sequence>
<dbReference type="Pfam" id="PF07715">
    <property type="entry name" value="Plug"/>
    <property type="match status" value="1"/>
</dbReference>
<comment type="subcellular location">
    <subcellularLocation>
        <location evidence="1">Cell outer membrane</location>
        <topology evidence="1">Multi-pass membrane protein</topology>
    </subcellularLocation>
</comment>
<dbReference type="SUPFAM" id="SSF56935">
    <property type="entry name" value="Porins"/>
    <property type="match status" value="1"/>
</dbReference>
<dbReference type="PANTHER" id="PTHR47234:SF3">
    <property type="entry name" value="SECRETIN_TONB SHORT N-TERMINAL DOMAIN-CONTAINING PROTEIN"/>
    <property type="match status" value="1"/>
</dbReference>
<keyword evidence="1" id="KW-0998">Cell outer membrane</keyword>
<gene>
    <name evidence="3" type="ORF">LVY65_13165</name>
</gene>
<dbReference type="GO" id="GO:0009279">
    <property type="term" value="C:cell outer membrane"/>
    <property type="evidence" value="ECO:0007669"/>
    <property type="project" value="UniProtKB-SubCell"/>
</dbReference>
<keyword evidence="1" id="KW-0472">Membrane</keyword>
<dbReference type="InterPro" id="IPR037066">
    <property type="entry name" value="Plug_dom_sf"/>
</dbReference>
<dbReference type="InterPro" id="IPR012910">
    <property type="entry name" value="Plug_dom"/>
</dbReference>
<keyword evidence="1" id="KW-0813">Transport</keyword>
<keyword evidence="1" id="KW-1134">Transmembrane beta strand</keyword>
<feature type="non-terminal residue" evidence="3">
    <location>
        <position position="401"/>
    </location>
</feature>
<reference evidence="3" key="1">
    <citation type="submission" date="2022-01" db="EMBL/GenBank/DDBJ databases">
        <authorList>
            <person name="Jo J.-H."/>
            <person name="Im W.-T."/>
        </authorList>
    </citation>
    <scope>NUCLEOTIDE SEQUENCE</scope>
    <source>
        <strain evidence="3">G124</strain>
    </source>
</reference>
<name>A0A9X1QNK5_9SPHN</name>
<protein>
    <submittedName>
        <fullName evidence="3">TonB-dependent receptor plug domain-containing protein</fullName>
    </submittedName>
</protein>
<dbReference type="PANTHER" id="PTHR47234">
    <property type="match status" value="1"/>
</dbReference>
<comment type="similarity">
    <text evidence="1">Belongs to the TonB-dependent receptor family.</text>
</comment>
<evidence type="ECO:0000259" key="2">
    <source>
        <dbReference type="Pfam" id="PF07715"/>
    </source>
</evidence>
<evidence type="ECO:0000313" key="4">
    <source>
        <dbReference type="Proteomes" id="UP001139410"/>
    </source>
</evidence>
<dbReference type="InterPro" id="IPR039426">
    <property type="entry name" value="TonB-dep_rcpt-like"/>
</dbReference>